<dbReference type="Proteomes" id="UP000004728">
    <property type="component" value="Unassembled WGS sequence"/>
</dbReference>
<protein>
    <submittedName>
        <fullName evidence="6">LysR family transcriptional regulator</fullName>
    </submittedName>
</protein>
<keyword evidence="3" id="KW-0238">DNA-binding</keyword>
<feature type="domain" description="HTH lysR-type" evidence="5">
    <location>
        <begin position="1"/>
        <end position="59"/>
    </location>
</feature>
<evidence type="ECO:0000256" key="2">
    <source>
        <dbReference type="ARBA" id="ARBA00023015"/>
    </source>
</evidence>
<dbReference type="Pfam" id="PF00126">
    <property type="entry name" value="HTH_1"/>
    <property type="match status" value="1"/>
</dbReference>
<comment type="caution">
    <text evidence="6">The sequence shown here is derived from an EMBL/GenBank/DDBJ whole genome shotgun (WGS) entry which is preliminary data.</text>
</comment>
<dbReference type="AlphaFoldDB" id="F1Z9X0"/>
<keyword evidence="4" id="KW-0804">Transcription</keyword>
<evidence type="ECO:0000256" key="3">
    <source>
        <dbReference type="ARBA" id="ARBA00023125"/>
    </source>
</evidence>
<dbReference type="OrthoDB" id="9798121at2"/>
<accession>F1Z9X0</accession>
<dbReference type="InParanoid" id="F1Z9X0"/>
<dbReference type="Pfam" id="PF03466">
    <property type="entry name" value="LysR_substrate"/>
    <property type="match status" value="1"/>
</dbReference>
<proteinExistence type="inferred from homology"/>
<evidence type="ECO:0000256" key="1">
    <source>
        <dbReference type="ARBA" id="ARBA00009437"/>
    </source>
</evidence>
<dbReference type="HOGENOM" id="CLU_039613_2_0_5"/>
<dbReference type="EMBL" id="AEWJ01000041">
    <property type="protein sequence ID" value="EGD58622.1"/>
    <property type="molecule type" value="Genomic_DNA"/>
</dbReference>
<dbReference type="InterPro" id="IPR000847">
    <property type="entry name" value="LysR_HTH_N"/>
</dbReference>
<gene>
    <name evidence="6" type="ORF">Y88_0679</name>
</gene>
<keyword evidence="7" id="KW-1185">Reference proteome</keyword>
<evidence type="ECO:0000259" key="5">
    <source>
        <dbReference type="PROSITE" id="PS50931"/>
    </source>
</evidence>
<organism evidence="6 7">
    <name type="scientific">Novosphingobium nitrogenifigens DSM 19370</name>
    <dbReference type="NCBI Taxonomy" id="983920"/>
    <lineage>
        <taxon>Bacteria</taxon>
        <taxon>Pseudomonadati</taxon>
        <taxon>Pseudomonadota</taxon>
        <taxon>Alphaproteobacteria</taxon>
        <taxon>Sphingomonadales</taxon>
        <taxon>Sphingomonadaceae</taxon>
        <taxon>Novosphingobium</taxon>
    </lineage>
</organism>
<dbReference type="PANTHER" id="PTHR30537">
    <property type="entry name" value="HTH-TYPE TRANSCRIPTIONAL REGULATOR"/>
    <property type="match status" value="1"/>
</dbReference>
<reference evidence="6 7" key="1">
    <citation type="journal article" date="2012" name="J. Bacteriol.">
        <title>Draft Genome Sequence of Novosphingobium nitrogenifigens Y88T.</title>
        <authorList>
            <person name="Strabala T.J."/>
            <person name="Macdonald L."/>
            <person name="Liu V."/>
            <person name="Smit A.M."/>
        </authorList>
    </citation>
    <scope>NUCLEOTIDE SEQUENCE [LARGE SCALE GENOMIC DNA]</scope>
    <source>
        <strain evidence="6 7">DSM 19370</strain>
    </source>
</reference>
<dbReference type="STRING" id="983920.Y88_0679"/>
<name>F1Z9X0_9SPHN</name>
<dbReference type="PANTHER" id="PTHR30537:SF3">
    <property type="entry name" value="TRANSCRIPTIONAL REGULATORY PROTEIN"/>
    <property type="match status" value="1"/>
</dbReference>
<evidence type="ECO:0000313" key="7">
    <source>
        <dbReference type="Proteomes" id="UP000004728"/>
    </source>
</evidence>
<comment type="similarity">
    <text evidence="1">Belongs to the LysR transcriptional regulatory family.</text>
</comment>
<sequence>MADWEDLHAFSVVLRTGSLSAAARFLGVTQPTMRRRLDALEQSVGAPLFVRSQTGLTPTDAARELGRHTGVMAVAAEAFSRAASADGTAVEGVVRITASDVVGAEVLPAVLVPLRAAHPGLIVELDLANRTQDLTRQEADIAVRMVRPAQAALIARRIGTVPLGLFAHRSYLRIAGVPASHADLAHHTLIGPDRETTYLDFVAGHGLHLRRDNFSIRTDSQLAQLSAIRSGLGIGICQVALGRRDRDLVHLMPQVFRPDMETWVVMHEDLRRVRRIRAVFDHLVEALQGYVRCAE</sequence>
<evidence type="ECO:0000313" key="6">
    <source>
        <dbReference type="EMBL" id="EGD58622.1"/>
    </source>
</evidence>
<dbReference type="eggNOG" id="COG0583">
    <property type="taxonomic scope" value="Bacteria"/>
</dbReference>
<dbReference type="InterPro" id="IPR036390">
    <property type="entry name" value="WH_DNA-bd_sf"/>
</dbReference>
<dbReference type="InterPro" id="IPR036388">
    <property type="entry name" value="WH-like_DNA-bd_sf"/>
</dbReference>
<dbReference type="GO" id="GO:0003700">
    <property type="term" value="F:DNA-binding transcription factor activity"/>
    <property type="evidence" value="ECO:0007669"/>
    <property type="project" value="InterPro"/>
</dbReference>
<evidence type="ECO:0000256" key="4">
    <source>
        <dbReference type="ARBA" id="ARBA00023163"/>
    </source>
</evidence>
<dbReference type="InterPro" id="IPR058163">
    <property type="entry name" value="LysR-type_TF_proteobact-type"/>
</dbReference>
<dbReference type="GO" id="GO:0043565">
    <property type="term" value="F:sequence-specific DNA binding"/>
    <property type="evidence" value="ECO:0007669"/>
    <property type="project" value="TreeGrafter"/>
</dbReference>
<dbReference type="InterPro" id="IPR005119">
    <property type="entry name" value="LysR_subst-bd"/>
</dbReference>
<dbReference type="PRINTS" id="PR00039">
    <property type="entry name" value="HTHLYSR"/>
</dbReference>
<dbReference type="RefSeq" id="WP_008066487.1">
    <property type="nucleotide sequence ID" value="NZ_AQWK01000002.1"/>
</dbReference>
<dbReference type="Gene3D" id="3.40.190.290">
    <property type="match status" value="1"/>
</dbReference>
<keyword evidence="2" id="KW-0805">Transcription regulation</keyword>
<dbReference type="SUPFAM" id="SSF53850">
    <property type="entry name" value="Periplasmic binding protein-like II"/>
    <property type="match status" value="1"/>
</dbReference>
<dbReference type="GO" id="GO:0006351">
    <property type="term" value="P:DNA-templated transcription"/>
    <property type="evidence" value="ECO:0007669"/>
    <property type="project" value="TreeGrafter"/>
</dbReference>
<dbReference type="Gene3D" id="1.10.10.10">
    <property type="entry name" value="Winged helix-like DNA-binding domain superfamily/Winged helix DNA-binding domain"/>
    <property type="match status" value="1"/>
</dbReference>
<dbReference type="SUPFAM" id="SSF46785">
    <property type="entry name" value="Winged helix' DNA-binding domain"/>
    <property type="match status" value="1"/>
</dbReference>
<dbReference type="PROSITE" id="PS50931">
    <property type="entry name" value="HTH_LYSR"/>
    <property type="match status" value="1"/>
</dbReference>